<dbReference type="Pfam" id="PF00078">
    <property type="entry name" value="RVT_1"/>
    <property type="match status" value="1"/>
</dbReference>
<evidence type="ECO:0000313" key="3">
    <source>
        <dbReference type="RefSeq" id="XP_071921917.1"/>
    </source>
</evidence>
<dbReference type="SUPFAM" id="SSF56672">
    <property type="entry name" value="DNA/RNA polymerases"/>
    <property type="match status" value="1"/>
</dbReference>
<organism evidence="2 3">
    <name type="scientific">Coffea arabica</name>
    <name type="common">Arabian coffee</name>
    <dbReference type="NCBI Taxonomy" id="13443"/>
    <lineage>
        <taxon>Eukaryota</taxon>
        <taxon>Viridiplantae</taxon>
        <taxon>Streptophyta</taxon>
        <taxon>Embryophyta</taxon>
        <taxon>Tracheophyta</taxon>
        <taxon>Spermatophyta</taxon>
        <taxon>Magnoliopsida</taxon>
        <taxon>eudicotyledons</taxon>
        <taxon>Gunneridae</taxon>
        <taxon>Pentapetalae</taxon>
        <taxon>asterids</taxon>
        <taxon>lamiids</taxon>
        <taxon>Gentianales</taxon>
        <taxon>Rubiaceae</taxon>
        <taxon>Ixoroideae</taxon>
        <taxon>Gardenieae complex</taxon>
        <taxon>Bertiereae - Coffeeae clade</taxon>
        <taxon>Coffeeae</taxon>
        <taxon>Coffea</taxon>
    </lineage>
</organism>
<reference evidence="3" key="1">
    <citation type="submission" date="2025-08" db="UniProtKB">
        <authorList>
            <consortium name="RefSeq"/>
        </authorList>
    </citation>
    <scope>IDENTIFICATION</scope>
    <source>
        <tissue evidence="3">Leaves</tissue>
    </source>
</reference>
<dbReference type="PANTHER" id="PTHR33116:SF86">
    <property type="entry name" value="REVERSE TRANSCRIPTASE DOMAIN-CONTAINING PROTEIN"/>
    <property type="match status" value="1"/>
</dbReference>
<dbReference type="InterPro" id="IPR043502">
    <property type="entry name" value="DNA/RNA_pol_sf"/>
</dbReference>
<evidence type="ECO:0000259" key="1">
    <source>
        <dbReference type="PROSITE" id="PS50878"/>
    </source>
</evidence>
<protein>
    <recommendedName>
        <fullName evidence="1">Reverse transcriptase domain-containing protein</fullName>
    </recommendedName>
</protein>
<dbReference type="GeneID" id="140014715"/>
<accession>A0ABM4VQV2</accession>
<name>A0ABM4VQV2_COFAR</name>
<dbReference type="PROSITE" id="PS50878">
    <property type="entry name" value="RT_POL"/>
    <property type="match status" value="1"/>
</dbReference>
<dbReference type="Proteomes" id="UP001652660">
    <property type="component" value="Chromosome 9e"/>
</dbReference>
<sequence>MAIKLDMSKAYDMVEWIFVGRLMLKMGFCPIFVKWIMACLSTVTYSFNLNGQKVGNVTPTRGIRQGDPLSPYLFIICAEGRFSLIHKVVQGKELTGVKICRDSPFISHLFFADDSLLCCKATRREALKVKSILTKYGNASGQVVNYEKSALFFSKNTKERMKQEISEGMGNMKEAVNGTYLGLPMAIGRSKAQVFGFVKNKISSKLQGWKQRLLSEGGKEVLIKAVTMAMPTYVMACFRLPKGLCRDISGEIAKFWWGKGEREASIHWASWKKLSEVKGRGGIGFRDLEAFNTALLAKQIWRFLTAPNLLVSKVMKAKYMKDPNWMNKGPPGSASWSWKSIHSAKSLLLAGLWKRIGDGRTVSIWKDRWVIGSEDGKVVAEKPEGCNLTWVSELIEERRWKRELLQTWFGNTQAELIERIPTSIGRRMNRLIWKFSKTGAYTVKTGYARARQEENQISQNQTYNAESSWEVRKRTVWKNLWHQKAQVEWLEYEHAREEENEQTVTANIKEHQMRGQTAGDDDVCLFTDAAISSRMIRTGQGIVARKWNGMIMKAKAIVNQYKGEPSKEEALAIRNAMLMAKQDLTSHFVSCRFVCISRSENEISHALAQFAVQLVNDIEWEQNFPVWLMD</sequence>
<keyword evidence="2" id="KW-1185">Reference proteome</keyword>
<dbReference type="RefSeq" id="XP_071921917.1">
    <property type="nucleotide sequence ID" value="XM_072065816.1"/>
</dbReference>
<feature type="domain" description="Reverse transcriptase" evidence="1">
    <location>
        <begin position="1"/>
        <end position="185"/>
    </location>
</feature>
<evidence type="ECO:0000313" key="2">
    <source>
        <dbReference type="Proteomes" id="UP001652660"/>
    </source>
</evidence>
<dbReference type="PANTHER" id="PTHR33116">
    <property type="entry name" value="REVERSE TRANSCRIPTASE ZINC-BINDING DOMAIN-CONTAINING PROTEIN-RELATED-RELATED"/>
    <property type="match status" value="1"/>
</dbReference>
<proteinExistence type="predicted"/>
<dbReference type="InterPro" id="IPR000477">
    <property type="entry name" value="RT_dom"/>
</dbReference>
<gene>
    <name evidence="3" type="primary">LOC140014715</name>
</gene>